<dbReference type="PANTHER" id="PTHR42698:SF1">
    <property type="entry name" value="GTPASE ERA, MITOCHONDRIAL"/>
    <property type="match status" value="1"/>
</dbReference>
<dbReference type="Pfam" id="PF01926">
    <property type="entry name" value="MMR_HSR1"/>
    <property type="match status" value="1"/>
</dbReference>
<name>A0ABX7Y277_9ACTN</name>
<evidence type="ECO:0000313" key="4">
    <source>
        <dbReference type="Proteomes" id="UP000678513"/>
    </source>
</evidence>
<sequence>MRSRLDRLTELIDVTEGRVPEELIARAAGVLERADQRLQWGEQTVVALAGSTGSGKSSLTNSLTGSDVAVAGVLRPTTAETLAVSFGVTNVQLLDWLQVSRRHEVPGSAGFEGLVLLDLPDHDSMAASHRAEVDRLMPLVDQFVWVLDPQKYADAAVHRGYLTPLSAHREVVAVVLNQVDRLRMEDLDDCVGHLDQLLSADGLPGVPLFATSTATGLGLEALRKHLAGVVAAKSAARTRLSVDLTQLAGDFDAASHAGPEKLSEEDIAVLEAGLAEAAGVPRMIEVVAEGIRRRGVLATGWPMTRWVHRLRPDPLRRLRPGSWSPADGAVDATEISPAPDYGPVALAQLRITLRQLSDSAGQGLGTGWQGAVASACRRDLEQLPALLAEAVSATDLEISRIPVWWRVVQVLQWFLMVMVALGLGWLIFDVVLAWFGLHPAPGGVGTLSLPALLSLGGVAGGLLLSALSRGLVAAGERATMRRAAHRLHSAVAEVGREHVVVPLTAELGRLAEARRLVRGLQK</sequence>
<evidence type="ECO:0000313" key="3">
    <source>
        <dbReference type="EMBL" id="QUC07269.1"/>
    </source>
</evidence>
<keyword evidence="1" id="KW-0812">Transmembrane</keyword>
<dbReference type="RefSeq" id="WP_212321611.1">
    <property type="nucleotide sequence ID" value="NZ_AP024463.1"/>
</dbReference>
<feature type="transmembrane region" description="Helical" evidence="1">
    <location>
        <begin position="413"/>
        <end position="437"/>
    </location>
</feature>
<gene>
    <name evidence="3" type="ORF">J5A65_09980</name>
</gene>
<evidence type="ECO:0000256" key="1">
    <source>
        <dbReference type="SAM" id="Phobius"/>
    </source>
</evidence>
<organism evidence="3 4">
    <name type="scientific">Arachnia rubra</name>
    <dbReference type="NCBI Taxonomy" id="1547448"/>
    <lineage>
        <taxon>Bacteria</taxon>
        <taxon>Bacillati</taxon>
        <taxon>Actinomycetota</taxon>
        <taxon>Actinomycetes</taxon>
        <taxon>Propionibacteriales</taxon>
        <taxon>Propionibacteriaceae</taxon>
        <taxon>Arachnia</taxon>
    </lineage>
</organism>
<feature type="domain" description="G" evidence="2">
    <location>
        <begin position="46"/>
        <end position="95"/>
    </location>
</feature>
<dbReference type="SUPFAM" id="SSF52540">
    <property type="entry name" value="P-loop containing nucleoside triphosphate hydrolases"/>
    <property type="match status" value="1"/>
</dbReference>
<reference evidence="3 4" key="1">
    <citation type="submission" date="2021-03" db="EMBL/GenBank/DDBJ databases">
        <title>Human Oral Microbial Genomes.</title>
        <authorList>
            <person name="Johnston C.D."/>
            <person name="Chen T."/>
            <person name="Dewhirst F.E."/>
        </authorList>
    </citation>
    <scope>NUCLEOTIDE SEQUENCE [LARGE SCALE GENOMIC DNA]</scope>
    <source>
        <strain evidence="3 4">DSMZ 100122</strain>
    </source>
</reference>
<dbReference type="InterPro" id="IPR027417">
    <property type="entry name" value="P-loop_NTPase"/>
</dbReference>
<dbReference type="Proteomes" id="UP000678513">
    <property type="component" value="Chromosome"/>
</dbReference>
<accession>A0ABX7Y277</accession>
<dbReference type="Gene3D" id="3.40.50.300">
    <property type="entry name" value="P-loop containing nucleotide triphosphate hydrolases"/>
    <property type="match status" value="1"/>
</dbReference>
<protein>
    <submittedName>
        <fullName evidence="3">50S ribosome-binding GTPase</fullName>
    </submittedName>
</protein>
<dbReference type="InterPro" id="IPR006073">
    <property type="entry name" value="GTP-bd"/>
</dbReference>
<keyword evidence="1" id="KW-0472">Membrane</keyword>
<keyword evidence="4" id="KW-1185">Reference proteome</keyword>
<dbReference type="EMBL" id="CP072384">
    <property type="protein sequence ID" value="QUC07269.1"/>
    <property type="molecule type" value="Genomic_DNA"/>
</dbReference>
<keyword evidence="1" id="KW-1133">Transmembrane helix</keyword>
<dbReference type="InterPro" id="IPR005662">
    <property type="entry name" value="GTPase_Era-like"/>
</dbReference>
<dbReference type="PANTHER" id="PTHR42698">
    <property type="entry name" value="GTPASE ERA"/>
    <property type="match status" value="1"/>
</dbReference>
<evidence type="ECO:0000259" key="2">
    <source>
        <dbReference type="Pfam" id="PF01926"/>
    </source>
</evidence>
<proteinExistence type="predicted"/>
<feature type="transmembrane region" description="Helical" evidence="1">
    <location>
        <begin position="449"/>
        <end position="472"/>
    </location>
</feature>